<dbReference type="PRINTS" id="PR00998">
    <property type="entry name" value="CRBOXYPTASET"/>
</dbReference>
<keyword evidence="3" id="KW-1185">Reference proteome</keyword>
<evidence type="ECO:0000313" key="3">
    <source>
        <dbReference type="Proteomes" id="UP001235760"/>
    </source>
</evidence>
<dbReference type="GO" id="GO:0004180">
    <property type="term" value="F:carboxypeptidase activity"/>
    <property type="evidence" value="ECO:0007669"/>
    <property type="project" value="UniProtKB-KW"/>
</dbReference>
<keyword evidence="1" id="KW-0479">Metal-binding</keyword>
<sequence>MTTTPAQNAALNAAPLPDPVRQPAYAELERRHARLHRLEHLGAIVGWDQAANMPPKGNEARAAAMAELDALLHAQRTDAALTDLLARAGQEPLDDWQRANLREMRRDWRASNALPASLVERRTLATARCEHAWRGQRPANDWAGFVENFKPVLQVAREEAQHLSDATGVSPYDALMDRYEPGMTSAEVGRVFSDLKTWLPGLIREVQARQASEPPVLQPQGPFDRRTQKALSLEVMGRLGFDFDAGRLDESTHPFSGGVPEDVRLTTRYLDDDLQQALMGTVHETGHARYEQNLPRSWLGQPIARARSYGIHESQSLSFEMQLGAHPGFVGQMAPLLARHFGDQPAFAPDNLARLVTRVQPGLIRVDADEVTYPAHVILRFEIEQALFEGGLAVEDIPALWDEKMAAYLGLDTRGNHRDGAMQDVHWPSGAFGYFPCYTLGAMFAAQWFAAMRRATPDLDARLGAGDFAPVFGWLGEHIWSQASRWETPELALRASGEPLNPAHYRAHLERRYLGR</sequence>
<dbReference type="Proteomes" id="UP001235760">
    <property type="component" value="Unassembled WGS sequence"/>
</dbReference>
<keyword evidence="1" id="KW-0645">Protease</keyword>
<proteinExistence type="inferred from homology"/>
<protein>
    <recommendedName>
        <fullName evidence="1">Metal-dependent carboxypeptidase</fullName>
        <ecNumber evidence="1">3.4.17.19</ecNumber>
    </recommendedName>
</protein>
<accession>A0ABT9FZV3</accession>
<evidence type="ECO:0000313" key="2">
    <source>
        <dbReference type="EMBL" id="MDP4299751.1"/>
    </source>
</evidence>
<dbReference type="Pfam" id="PF02074">
    <property type="entry name" value="Peptidase_M32"/>
    <property type="match status" value="1"/>
</dbReference>
<comment type="similarity">
    <text evidence="1">Belongs to the peptidase M32 family.</text>
</comment>
<dbReference type="EMBL" id="JAUZEE010000002">
    <property type="protein sequence ID" value="MDP4299751.1"/>
    <property type="molecule type" value="Genomic_DNA"/>
</dbReference>
<dbReference type="RefSeq" id="WP_305748322.1">
    <property type="nucleotide sequence ID" value="NZ_JAUZEE010000002.1"/>
</dbReference>
<name>A0ABT9FZV3_LEPDI</name>
<keyword evidence="1 2" id="KW-0121">Carboxypeptidase</keyword>
<dbReference type="PIRSF" id="PIRSF006615">
    <property type="entry name" value="Zn_crbxpep_Taq"/>
    <property type="match status" value="1"/>
</dbReference>
<evidence type="ECO:0000256" key="1">
    <source>
        <dbReference type="PIRNR" id="PIRNR006615"/>
    </source>
</evidence>
<dbReference type="Gene3D" id="1.10.1370.30">
    <property type="match status" value="1"/>
</dbReference>
<organism evidence="2 3">
    <name type="scientific">Leptothrix discophora</name>
    <dbReference type="NCBI Taxonomy" id="89"/>
    <lineage>
        <taxon>Bacteria</taxon>
        <taxon>Pseudomonadati</taxon>
        <taxon>Pseudomonadota</taxon>
        <taxon>Betaproteobacteria</taxon>
        <taxon>Burkholderiales</taxon>
        <taxon>Sphaerotilaceae</taxon>
        <taxon>Leptothrix</taxon>
    </lineage>
</organism>
<dbReference type="PROSITE" id="PS52034">
    <property type="entry name" value="PEPTIDASE_M32"/>
    <property type="match status" value="1"/>
</dbReference>
<dbReference type="PANTHER" id="PTHR34217:SF1">
    <property type="entry name" value="CARBOXYPEPTIDASE 1"/>
    <property type="match status" value="1"/>
</dbReference>
<comment type="catalytic activity">
    <reaction evidence="1">
        <text>Release of a C-terminal amino acid with broad specificity, except for -Pro.</text>
        <dbReference type="EC" id="3.4.17.19"/>
    </reaction>
</comment>
<gene>
    <name evidence="2" type="ORF">Q8X39_03825</name>
</gene>
<comment type="caution">
    <text evidence="2">The sequence shown here is derived from an EMBL/GenBank/DDBJ whole genome shotgun (WGS) entry which is preliminary data.</text>
</comment>
<comment type="function">
    <text evidence="1">Broad specificity carboxypetidase that releases amino acids sequentially from the C-terminus, including neutral, aromatic, polar and basic residues.</text>
</comment>
<dbReference type="PANTHER" id="PTHR34217">
    <property type="entry name" value="METAL-DEPENDENT CARBOXYPEPTIDASE"/>
    <property type="match status" value="1"/>
</dbReference>
<keyword evidence="1 2" id="KW-0378">Hydrolase</keyword>
<dbReference type="SUPFAM" id="SSF55486">
    <property type="entry name" value="Metalloproteases ('zincins'), catalytic domain"/>
    <property type="match status" value="1"/>
</dbReference>
<reference evidence="2 3" key="1">
    <citation type="submission" date="2023-08" db="EMBL/GenBank/DDBJ databases">
        <authorList>
            <person name="Roldan D.M."/>
            <person name="Menes R.J."/>
        </authorList>
    </citation>
    <scope>NUCLEOTIDE SEQUENCE [LARGE SCALE GENOMIC DNA]</scope>
    <source>
        <strain evidence="2 3">CCM 2812</strain>
    </source>
</reference>
<keyword evidence="1" id="KW-0482">Metalloprotease</keyword>
<dbReference type="InterPro" id="IPR001333">
    <property type="entry name" value="Peptidase_M32_Taq"/>
</dbReference>
<dbReference type="EC" id="3.4.17.19" evidence="1"/>
<dbReference type="CDD" id="cd06460">
    <property type="entry name" value="M32_Taq"/>
    <property type="match status" value="1"/>
</dbReference>